<feature type="transmembrane region" description="Helical" evidence="1">
    <location>
        <begin position="70"/>
        <end position="89"/>
    </location>
</feature>
<feature type="transmembrane region" description="Helical" evidence="1">
    <location>
        <begin position="157"/>
        <end position="175"/>
    </location>
</feature>
<dbReference type="Proteomes" id="UP000244811">
    <property type="component" value="Chromosome 2"/>
</dbReference>
<feature type="transmembrane region" description="Helical" evidence="1">
    <location>
        <begin position="254"/>
        <end position="274"/>
    </location>
</feature>
<feature type="transmembrane region" description="Helical" evidence="1">
    <location>
        <begin position="331"/>
        <end position="347"/>
    </location>
</feature>
<keyword evidence="1" id="KW-0472">Membrane</keyword>
<keyword evidence="1" id="KW-1133">Transmembrane helix</keyword>
<reference evidence="2" key="1">
    <citation type="submission" date="2022-07" db="EMBL/GenBank/DDBJ databases">
        <title>Evaluation of T. orientalis genome assembly methods using nanopore sequencing and analysis of variation between genomes.</title>
        <authorList>
            <person name="Yam J."/>
            <person name="Micallef M.L."/>
            <person name="Liu M."/>
            <person name="Djordjevic S.P."/>
            <person name="Bogema D.R."/>
            <person name="Jenkins C."/>
        </authorList>
    </citation>
    <scope>NUCLEOTIDE SEQUENCE</scope>
    <source>
        <strain evidence="2">Goon Nure</strain>
    </source>
</reference>
<sequence>MWHTRIRLRKSIRKIEDEKLIHIRGGYSYRKAIQQKHGLAFFFIGMATNLNLDTSLLTQKVFDVENFANITLFMYFGVLVSVVFLYLFLIKPHFYQLIGSVWLLVLSRVFHLILAIFAKGKTGRNLFLLFYTVNGFLRGVIALTSNHVISQYFLNKSYLHLIDGGVMFSILLSLLQMACDEVIGSDTMKNARKSLIVAQVFYLSITVIGCIWITVVFSIHSVEDLQSLKQESEENMAKTAIAKFKYSRYYISKLMVVILASVMRVSFHPVLIPYTMDIDYLYKLLGSILFTVFEFFGRLMSFQVDEYIDPSKKSPNTDHDMFLLLHDVPKYLLFVIQISANGLALYSTWYQKLGFSNNPVIICLLAMSSGFIVGFTSNCAFEGAQSSLQYYSYLNTSKNLNRKDISNAPDNIITPKIAMDTSNANDILTLFNYLSYVAGSVISHVAYKIIKAHKESAVFIIKSRGDHLDLHSVNSLAQKLKLV</sequence>
<feature type="transmembrane region" description="Helical" evidence="1">
    <location>
        <begin position="195"/>
        <end position="219"/>
    </location>
</feature>
<evidence type="ECO:0000256" key="1">
    <source>
        <dbReference type="SAM" id="Phobius"/>
    </source>
</evidence>
<evidence type="ECO:0000313" key="3">
    <source>
        <dbReference type="Proteomes" id="UP000244811"/>
    </source>
</evidence>
<evidence type="ECO:0000313" key="2">
    <source>
        <dbReference type="EMBL" id="UVC49994.1"/>
    </source>
</evidence>
<feature type="transmembrane region" description="Helical" evidence="1">
    <location>
        <begin position="39"/>
        <end position="58"/>
    </location>
</feature>
<organism evidence="2 3">
    <name type="scientific">Theileria orientalis</name>
    <dbReference type="NCBI Taxonomy" id="68886"/>
    <lineage>
        <taxon>Eukaryota</taxon>
        <taxon>Sar</taxon>
        <taxon>Alveolata</taxon>
        <taxon>Apicomplexa</taxon>
        <taxon>Aconoidasida</taxon>
        <taxon>Piroplasmida</taxon>
        <taxon>Theileriidae</taxon>
        <taxon>Theileria</taxon>
    </lineage>
</organism>
<proteinExistence type="predicted"/>
<accession>A0A976XIU8</accession>
<feature type="transmembrane region" description="Helical" evidence="1">
    <location>
        <begin position="101"/>
        <end position="120"/>
    </location>
</feature>
<feature type="transmembrane region" description="Helical" evidence="1">
    <location>
        <begin position="126"/>
        <end position="145"/>
    </location>
</feature>
<dbReference type="AlphaFoldDB" id="A0A976XIU8"/>
<protein>
    <submittedName>
        <fullName evidence="2">Uncharacterized protein</fullName>
    </submittedName>
</protein>
<dbReference type="EMBL" id="CP056071">
    <property type="protein sequence ID" value="UVC49994.1"/>
    <property type="molecule type" value="Genomic_DNA"/>
</dbReference>
<keyword evidence="1" id="KW-0812">Transmembrane</keyword>
<name>A0A976XIU8_THEOR</name>
<gene>
    <name evidence="2" type="ORF">MACK_003617</name>
</gene>
<feature type="transmembrane region" description="Helical" evidence="1">
    <location>
        <begin position="359"/>
        <end position="381"/>
    </location>
</feature>
<feature type="transmembrane region" description="Helical" evidence="1">
    <location>
        <begin position="280"/>
        <end position="297"/>
    </location>
</feature>